<dbReference type="InterPro" id="IPR009057">
    <property type="entry name" value="Homeodomain-like_sf"/>
</dbReference>
<feature type="domain" description="HTH araC/xylS-type" evidence="7">
    <location>
        <begin position="422"/>
        <end position="520"/>
    </location>
</feature>
<dbReference type="RefSeq" id="WP_219965053.1">
    <property type="nucleotide sequence ID" value="NZ_JAGFNZ010000002.1"/>
</dbReference>
<dbReference type="SUPFAM" id="SSF46689">
    <property type="entry name" value="Homeodomain-like"/>
    <property type="match status" value="2"/>
</dbReference>
<protein>
    <recommendedName>
        <fullName evidence="1">Stage 0 sporulation protein A homolog</fullName>
    </recommendedName>
</protein>
<evidence type="ECO:0000256" key="6">
    <source>
        <dbReference type="PROSITE-ProRule" id="PRU00169"/>
    </source>
</evidence>
<dbReference type="PROSITE" id="PS01124">
    <property type="entry name" value="HTH_ARAC_FAMILY_2"/>
    <property type="match status" value="1"/>
</dbReference>
<keyword evidence="3" id="KW-0238">DNA-binding</keyword>
<sequence>MIPVLFVDDEMIVRVALKSMVDWEKTEFEIVGAVADGEAALQYIEKYHPGIIVTDLKMPHLDGIGLAKELYEREYPGEIIILTSFGEFELAREALRYGVTDYLLKANFTDKELLEALRKAARKLPEDRRPSPKNEPSQSEFDQPRIYRMLYGTEEEKPENPAFDRAYSGRFAALYVFKKELLLAGRTHTARQNEPDLTSKEMLSSLISETFDTGTGMKVIPLTPVDALIVVPLSSGNPAEELLGKYLSRIQNSVKIYMNTEVGFVLSEPFSNEGELCANLKDCAKAAPVSFYKGFGSLIYQNDGGLYRNEVTQDQEDAIELICAGIAFREYEEAEILTVSILESFDRQKIHPACACDYIRKLLRNILIFGSGEDGGKEKRLAADSGECATVFEFESAVTQLIRTVKDNAESGRTGKYRKDVVRIIEYIRENITQKITLAQIAKLVNMNESYISRLFKNETGVNLTAYINLLKMGKAIELLKDPNVMVKEAANKLGFDEQSYFNRIFNKYLSSSPSEFKKRYKKSIKVGQNSIKDSEK</sequence>
<name>A0ABS7DN67_9FIRM</name>
<keyword evidence="6" id="KW-0597">Phosphoprotein</keyword>
<dbReference type="PANTHER" id="PTHR43280:SF2">
    <property type="entry name" value="HTH-TYPE TRANSCRIPTIONAL REGULATOR EXSA"/>
    <property type="match status" value="1"/>
</dbReference>
<dbReference type="Gene3D" id="3.40.50.2300">
    <property type="match status" value="1"/>
</dbReference>
<dbReference type="Pfam" id="PF12833">
    <property type="entry name" value="HTH_18"/>
    <property type="match status" value="1"/>
</dbReference>
<feature type="domain" description="Response regulatory" evidence="8">
    <location>
        <begin position="3"/>
        <end position="120"/>
    </location>
</feature>
<evidence type="ECO:0000313" key="9">
    <source>
        <dbReference type="EMBL" id="MBW7572663.1"/>
    </source>
</evidence>
<accession>A0ABS7DN67</accession>
<dbReference type="PROSITE" id="PS50110">
    <property type="entry name" value="RESPONSE_REGULATORY"/>
    <property type="match status" value="1"/>
</dbReference>
<keyword evidence="2" id="KW-0805">Transcription regulation</keyword>
<evidence type="ECO:0000259" key="8">
    <source>
        <dbReference type="PROSITE" id="PS50110"/>
    </source>
</evidence>
<keyword evidence="10" id="KW-1185">Reference proteome</keyword>
<comment type="caution">
    <text evidence="9">The sequence shown here is derived from an EMBL/GenBank/DDBJ whole genome shotgun (WGS) entry which is preliminary data.</text>
</comment>
<dbReference type="SMART" id="SM00342">
    <property type="entry name" value="HTH_ARAC"/>
    <property type="match status" value="1"/>
</dbReference>
<proteinExistence type="predicted"/>
<dbReference type="Gene3D" id="1.10.10.60">
    <property type="entry name" value="Homeodomain-like"/>
    <property type="match status" value="2"/>
</dbReference>
<evidence type="ECO:0000313" key="10">
    <source>
        <dbReference type="Proteomes" id="UP000719942"/>
    </source>
</evidence>
<gene>
    <name evidence="9" type="ORF">J5W02_07530</name>
</gene>
<organism evidence="9 10">
    <name type="scientific">Caproiciproducens faecalis</name>
    <dbReference type="NCBI Taxonomy" id="2820301"/>
    <lineage>
        <taxon>Bacteria</taxon>
        <taxon>Bacillati</taxon>
        <taxon>Bacillota</taxon>
        <taxon>Clostridia</taxon>
        <taxon>Eubacteriales</taxon>
        <taxon>Acutalibacteraceae</taxon>
        <taxon>Caproiciproducens</taxon>
    </lineage>
</organism>
<evidence type="ECO:0000256" key="4">
    <source>
        <dbReference type="ARBA" id="ARBA00023163"/>
    </source>
</evidence>
<dbReference type="SUPFAM" id="SSF52172">
    <property type="entry name" value="CheY-like"/>
    <property type="match status" value="1"/>
</dbReference>
<evidence type="ECO:0000256" key="3">
    <source>
        <dbReference type="ARBA" id="ARBA00023125"/>
    </source>
</evidence>
<dbReference type="InterPro" id="IPR001789">
    <property type="entry name" value="Sig_transdc_resp-reg_receiver"/>
</dbReference>
<feature type="modified residue" description="4-aspartylphosphate" evidence="6">
    <location>
        <position position="55"/>
    </location>
</feature>
<dbReference type="Pfam" id="PF00072">
    <property type="entry name" value="Response_reg"/>
    <property type="match status" value="1"/>
</dbReference>
<dbReference type="CDD" id="cd17536">
    <property type="entry name" value="REC_YesN-like"/>
    <property type="match status" value="1"/>
</dbReference>
<dbReference type="PANTHER" id="PTHR43280">
    <property type="entry name" value="ARAC-FAMILY TRANSCRIPTIONAL REGULATOR"/>
    <property type="match status" value="1"/>
</dbReference>
<comment type="function">
    <text evidence="5">May play the central regulatory role in sporulation. It may be an element of the effector pathway responsible for the activation of sporulation genes in response to nutritional stress. Spo0A may act in concert with spo0H (a sigma factor) to control the expression of some genes that are critical to the sporulation process.</text>
</comment>
<dbReference type="EMBL" id="JAGFNZ010000002">
    <property type="protein sequence ID" value="MBW7572663.1"/>
    <property type="molecule type" value="Genomic_DNA"/>
</dbReference>
<evidence type="ECO:0000256" key="2">
    <source>
        <dbReference type="ARBA" id="ARBA00023015"/>
    </source>
</evidence>
<keyword evidence="4" id="KW-0804">Transcription</keyword>
<evidence type="ECO:0000256" key="1">
    <source>
        <dbReference type="ARBA" id="ARBA00018672"/>
    </source>
</evidence>
<dbReference type="InterPro" id="IPR011006">
    <property type="entry name" value="CheY-like_superfamily"/>
</dbReference>
<evidence type="ECO:0000259" key="7">
    <source>
        <dbReference type="PROSITE" id="PS01124"/>
    </source>
</evidence>
<dbReference type="InterPro" id="IPR018062">
    <property type="entry name" value="HTH_AraC-typ_CS"/>
</dbReference>
<evidence type="ECO:0000256" key="5">
    <source>
        <dbReference type="ARBA" id="ARBA00024867"/>
    </source>
</evidence>
<reference evidence="9 10" key="1">
    <citation type="submission" date="2021-03" db="EMBL/GenBank/DDBJ databases">
        <title>Caproiciproducens sp. nov. isolated from feces of cow.</title>
        <authorList>
            <person name="Choi J.-Y."/>
        </authorList>
    </citation>
    <scope>NUCLEOTIDE SEQUENCE [LARGE SCALE GENOMIC DNA]</scope>
    <source>
        <strain evidence="9 10">AGMB10547</strain>
    </source>
</reference>
<dbReference type="PROSITE" id="PS00041">
    <property type="entry name" value="HTH_ARAC_FAMILY_1"/>
    <property type="match status" value="1"/>
</dbReference>
<dbReference type="InterPro" id="IPR018060">
    <property type="entry name" value="HTH_AraC"/>
</dbReference>
<dbReference type="SMART" id="SM00448">
    <property type="entry name" value="REC"/>
    <property type="match status" value="1"/>
</dbReference>
<dbReference type="Proteomes" id="UP000719942">
    <property type="component" value="Unassembled WGS sequence"/>
</dbReference>